<proteinExistence type="predicted"/>
<feature type="domain" description="Heterokaryon incompatibility" evidence="1">
    <location>
        <begin position="53"/>
        <end position="225"/>
    </location>
</feature>
<evidence type="ECO:0000313" key="2">
    <source>
        <dbReference type="EMBL" id="KAK0625108.1"/>
    </source>
</evidence>
<comment type="caution">
    <text evidence="2">The sequence shown here is derived from an EMBL/GenBank/DDBJ whole genome shotgun (WGS) entry which is preliminary data.</text>
</comment>
<protein>
    <submittedName>
        <fullName evidence="2">Heterokaryon incompatibility protein-domain-containing protein</fullName>
    </submittedName>
</protein>
<dbReference type="PANTHER" id="PTHR24148">
    <property type="entry name" value="ANKYRIN REPEAT DOMAIN-CONTAINING PROTEIN 39 HOMOLOG-RELATED"/>
    <property type="match status" value="1"/>
</dbReference>
<evidence type="ECO:0000259" key="1">
    <source>
        <dbReference type="Pfam" id="PF06985"/>
    </source>
</evidence>
<dbReference type="PANTHER" id="PTHR24148:SF82">
    <property type="entry name" value="HETEROKARYON INCOMPATIBILITY DOMAIN-CONTAINING PROTEIN"/>
    <property type="match status" value="1"/>
</dbReference>
<accession>A0AA39X0N1</accession>
<gene>
    <name evidence="2" type="ORF">B0T17DRAFT_531936</name>
</gene>
<sequence>MESVQKLIVPLLFPPINSSASEIRLLILLPSQCETAPTRCEHVVVSLLDKPLYETLSYAWGDATSQSSQKSIFIDEKLTAVTPNLYQALQRTRLVDQPRRLWIDAICINQADDVEKTQQVNMMRRIYRQCTMCVIWLGSLEDSGVTISEAQDALDSVKWMAGADSSRKSESDANSNRGTGSEILARMDRPAWFDDDDEARCATAAKAFKVMMKRPWWERIWTLQEALLPPTSTLCWGSCELSWDIIDLASESIMNKLDNIPRDFYDNDSVDDLTAVMRGMRATMEEESDLSRLWRWRYRKSTDPRDKVYGLMGILRGKDPERDDEEGALLAGLTSSDYTIDAHALFCRVTVNLIRQNGNLLPLIGRRGERPRVEGLPSWVVDWTRAEPTASEESYSGSNFWCHRELWMLSDYTADRGIHGVGDGVKTLDEDQILCLDGVCVDRIAMVEARKEGELVWPTNKYPSIEALLFGSPRWGELIARCQALFQSSPVLQELWAQGTWMRDLLGLLVGTLDPDRVICYQDFWIREILRYHVVFVTEKGRFGLGPVSLAVGHEVWVVGGCIFPVVLRPLESQFSPSSGRDGGRCLDFEWGGECLVHGIMQGEAVEGREDEQVEIRLH</sequence>
<reference evidence="2" key="1">
    <citation type="submission" date="2023-06" db="EMBL/GenBank/DDBJ databases">
        <title>Genome-scale phylogeny and comparative genomics of the fungal order Sordariales.</title>
        <authorList>
            <consortium name="Lawrence Berkeley National Laboratory"/>
            <person name="Hensen N."/>
            <person name="Bonometti L."/>
            <person name="Westerberg I."/>
            <person name="Brannstrom I.O."/>
            <person name="Guillou S."/>
            <person name="Cros-Aarteil S."/>
            <person name="Calhoun S."/>
            <person name="Haridas S."/>
            <person name="Kuo A."/>
            <person name="Mondo S."/>
            <person name="Pangilinan J."/>
            <person name="Riley R."/>
            <person name="LaButti K."/>
            <person name="Andreopoulos B."/>
            <person name="Lipzen A."/>
            <person name="Chen C."/>
            <person name="Yanf M."/>
            <person name="Daum C."/>
            <person name="Ng V."/>
            <person name="Clum A."/>
            <person name="Steindorff A."/>
            <person name="Ohm R."/>
            <person name="Martin F."/>
            <person name="Silar P."/>
            <person name="Natvig D."/>
            <person name="Lalanne C."/>
            <person name="Gautier V."/>
            <person name="Ament-velasquez S.L."/>
            <person name="Kruys A."/>
            <person name="Hutchinson M.I."/>
            <person name="Powell A.J."/>
            <person name="Barry K."/>
            <person name="Miller A.N."/>
            <person name="Grigoriev I.V."/>
            <person name="Debuchy R."/>
            <person name="Gladieux P."/>
            <person name="Thoren M.H."/>
            <person name="Johannesson H."/>
        </authorList>
    </citation>
    <scope>NUCLEOTIDE SEQUENCE</scope>
    <source>
        <strain evidence="2">SMH3391-2</strain>
    </source>
</reference>
<evidence type="ECO:0000313" key="3">
    <source>
        <dbReference type="Proteomes" id="UP001174934"/>
    </source>
</evidence>
<organism evidence="2 3">
    <name type="scientific">Bombardia bombarda</name>
    <dbReference type="NCBI Taxonomy" id="252184"/>
    <lineage>
        <taxon>Eukaryota</taxon>
        <taxon>Fungi</taxon>
        <taxon>Dikarya</taxon>
        <taxon>Ascomycota</taxon>
        <taxon>Pezizomycotina</taxon>
        <taxon>Sordariomycetes</taxon>
        <taxon>Sordariomycetidae</taxon>
        <taxon>Sordariales</taxon>
        <taxon>Lasiosphaeriaceae</taxon>
        <taxon>Bombardia</taxon>
    </lineage>
</organism>
<dbReference type="Pfam" id="PF06985">
    <property type="entry name" value="HET"/>
    <property type="match status" value="1"/>
</dbReference>
<keyword evidence="3" id="KW-1185">Reference proteome</keyword>
<dbReference type="Proteomes" id="UP001174934">
    <property type="component" value="Unassembled WGS sequence"/>
</dbReference>
<dbReference type="AlphaFoldDB" id="A0AA39X0N1"/>
<name>A0AA39X0N1_9PEZI</name>
<dbReference type="InterPro" id="IPR010730">
    <property type="entry name" value="HET"/>
</dbReference>
<dbReference type="EMBL" id="JAULSR010000003">
    <property type="protein sequence ID" value="KAK0625108.1"/>
    <property type="molecule type" value="Genomic_DNA"/>
</dbReference>
<dbReference type="InterPro" id="IPR052895">
    <property type="entry name" value="HetReg/Transcr_Mod"/>
</dbReference>